<dbReference type="InParanoid" id="A0A317XV60"/>
<proteinExistence type="predicted"/>
<gene>
    <name evidence="1" type="ORF">BCV70DRAFT_51328</name>
</gene>
<evidence type="ECO:0000313" key="2">
    <source>
        <dbReference type="Proteomes" id="UP000246740"/>
    </source>
</evidence>
<sequence length="82" mass="9142">MLRHEPCSWLGSALPSFFVNTARTSMCREHSTEMHRCVTSPTTCVLSSLLSPLSSLLSLSPLLALSLPFRLYHQYSQSEVEA</sequence>
<reference evidence="1 2" key="1">
    <citation type="journal article" date="2018" name="Mol. Biol. Evol.">
        <title>Broad Genomic Sampling Reveals a Smut Pathogenic Ancestry of the Fungal Clade Ustilaginomycotina.</title>
        <authorList>
            <person name="Kijpornyongpan T."/>
            <person name="Mondo S.J."/>
            <person name="Barry K."/>
            <person name="Sandor L."/>
            <person name="Lee J."/>
            <person name="Lipzen A."/>
            <person name="Pangilinan J."/>
            <person name="LaButti K."/>
            <person name="Hainaut M."/>
            <person name="Henrissat B."/>
            <person name="Grigoriev I.V."/>
            <person name="Spatafora J.W."/>
            <person name="Aime M.C."/>
        </authorList>
    </citation>
    <scope>NUCLEOTIDE SEQUENCE [LARGE SCALE GENOMIC DNA]</scope>
    <source>
        <strain evidence="1 2">MCA 3645</strain>
    </source>
</reference>
<dbReference type="EMBL" id="KZ819189">
    <property type="protein sequence ID" value="PWZ01788.1"/>
    <property type="molecule type" value="Genomic_DNA"/>
</dbReference>
<organism evidence="1 2">
    <name type="scientific">Testicularia cyperi</name>
    <dbReference type="NCBI Taxonomy" id="1882483"/>
    <lineage>
        <taxon>Eukaryota</taxon>
        <taxon>Fungi</taxon>
        <taxon>Dikarya</taxon>
        <taxon>Basidiomycota</taxon>
        <taxon>Ustilaginomycotina</taxon>
        <taxon>Ustilaginomycetes</taxon>
        <taxon>Ustilaginales</taxon>
        <taxon>Anthracoideaceae</taxon>
        <taxon>Testicularia</taxon>
    </lineage>
</organism>
<protein>
    <submittedName>
        <fullName evidence="1">Uncharacterized protein</fullName>
    </submittedName>
</protein>
<accession>A0A317XV60</accession>
<name>A0A317XV60_9BASI</name>
<keyword evidence="2" id="KW-1185">Reference proteome</keyword>
<dbReference type="Proteomes" id="UP000246740">
    <property type="component" value="Unassembled WGS sequence"/>
</dbReference>
<dbReference type="AlphaFoldDB" id="A0A317XV60"/>
<evidence type="ECO:0000313" key="1">
    <source>
        <dbReference type="EMBL" id="PWZ01788.1"/>
    </source>
</evidence>